<organism evidence="3 4">
    <name type="scientific">Cercophora newfieldiana</name>
    <dbReference type="NCBI Taxonomy" id="92897"/>
    <lineage>
        <taxon>Eukaryota</taxon>
        <taxon>Fungi</taxon>
        <taxon>Dikarya</taxon>
        <taxon>Ascomycota</taxon>
        <taxon>Pezizomycotina</taxon>
        <taxon>Sordariomycetes</taxon>
        <taxon>Sordariomycetidae</taxon>
        <taxon>Sordariales</taxon>
        <taxon>Lasiosphaeriaceae</taxon>
        <taxon>Cercophora</taxon>
    </lineage>
</organism>
<comment type="caution">
    <text evidence="3">The sequence shown here is derived from an EMBL/GenBank/DDBJ whole genome shotgun (WGS) entry which is preliminary data.</text>
</comment>
<evidence type="ECO:0000256" key="1">
    <source>
        <dbReference type="SAM" id="MobiDB-lite"/>
    </source>
</evidence>
<accession>A0AA40CUP3</accession>
<feature type="transmembrane region" description="Helical" evidence="2">
    <location>
        <begin position="59"/>
        <end position="86"/>
    </location>
</feature>
<dbReference type="EMBL" id="JAULSV010000002">
    <property type="protein sequence ID" value="KAK0652176.1"/>
    <property type="molecule type" value="Genomic_DNA"/>
</dbReference>
<evidence type="ECO:0000313" key="4">
    <source>
        <dbReference type="Proteomes" id="UP001174936"/>
    </source>
</evidence>
<name>A0AA40CUP3_9PEZI</name>
<keyword evidence="2" id="KW-1133">Transmembrane helix</keyword>
<feature type="region of interest" description="Disordered" evidence="1">
    <location>
        <begin position="155"/>
        <end position="174"/>
    </location>
</feature>
<evidence type="ECO:0000313" key="3">
    <source>
        <dbReference type="EMBL" id="KAK0652176.1"/>
    </source>
</evidence>
<keyword evidence="2" id="KW-0812">Transmembrane</keyword>
<proteinExistence type="predicted"/>
<sequence length="225" mass="25680">MRKLVVQDGWGQQGIQFTTGEAKKTLFWCPVQAARDLFHEGWGKFSGMIREAEAFCTTLLNYPCIFSCFMSPAFLLFLMHVIFFFLSFGCRVVAAACFGCFCFAYTAGLFFPPSWETGTPYDVMTWRDCKAGGEMDRWMDGCILWRRSRAKEVDDGETRSGGEDKGKETKQTERTAVRRSCCRLLLLQKVRLTLGLKEGKKKRMETSKQRELTMSLTAYCAESGR</sequence>
<dbReference type="Proteomes" id="UP001174936">
    <property type="component" value="Unassembled WGS sequence"/>
</dbReference>
<keyword evidence="4" id="KW-1185">Reference proteome</keyword>
<evidence type="ECO:0000256" key="2">
    <source>
        <dbReference type="SAM" id="Phobius"/>
    </source>
</evidence>
<dbReference type="AlphaFoldDB" id="A0AA40CUP3"/>
<gene>
    <name evidence="3" type="ORF">B0T16DRAFT_96562</name>
</gene>
<feature type="transmembrane region" description="Helical" evidence="2">
    <location>
        <begin position="92"/>
        <end position="111"/>
    </location>
</feature>
<protein>
    <submittedName>
        <fullName evidence="3">Uncharacterized protein</fullName>
    </submittedName>
</protein>
<keyword evidence="2" id="KW-0472">Membrane</keyword>
<reference evidence="3" key="1">
    <citation type="submission" date="2023-06" db="EMBL/GenBank/DDBJ databases">
        <title>Genome-scale phylogeny and comparative genomics of the fungal order Sordariales.</title>
        <authorList>
            <consortium name="Lawrence Berkeley National Laboratory"/>
            <person name="Hensen N."/>
            <person name="Bonometti L."/>
            <person name="Westerberg I."/>
            <person name="Brannstrom I.O."/>
            <person name="Guillou S."/>
            <person name="Cros-Aarteil S."/>
            <person name="Calhoun S."/>
            <person name="Haridas S."/>
            <person name="Kuo A."/>
            <person name="Mondo S."/>
            <person name="Pangilinan J."/>
            <person name="Riley R."/>
            <person name="Labutti K."/>
            <person name="Andreopoulos B."/>
            <person name="Lipzen A."/>
            <person name="Chen C."/>
            <person name="Yanf M."/>
            <person name="Daum C."/>
            <person name="Ng V."/>
            <person name="Clum A."/>
            <person name="Steindorff A."/>
            <person name="Ohm R."/>
            <person name="Martin F."/>
            <person name="Silar P."/>
            <person name="Natvig D."/>
            <person name="Lalanne C."/>
            <person name="Gautier V."/>
            <person name="Ament-Velasquez S.L."/>
            <person name="Kruys A."/>
            <person name="Hutchinson M.I."/>
            <person name="Powell A.J."/>
            <person name="Barry K."/>
            <person name="Miller A.N."/>
            <person name="Grigoriev I.V."/>
            <person name="Debuchy R."/>
            <person name="Gladieux P."/>
            <person name="Thoren M.H."/>
            <person name="Johannesson H."/>
        </authorList>
    </citation>
    <scope>NUCLEOTIDE SEQUENCE</scope>
    <source>
        <strain evidence="3">SMH2532-1</strain>
    </source>
</reference>